<proteinExistence type="predicted"/>
<evidence type="ECO:0000256" key="13">
    <source>
        <dbReference type="ARBA" id="ARBA00023136"/>
    </source>
</evidence>
<feature type="domain" description="AH" evidence="27">
    <location>
        <begin position="142"/>
        <end position="337"/>
    </location>
</feature>
<dbReference type="GO" id="GO:0034315">
    <property type="term" value="P:regulation of Arp2/3 complex-mediated actin nucleation"/>
    <property type="evidence" value="ECO:0007669"/>
    <property type="project" value="TreeGrafter"/>
</dbReference>
<dbReference type="GO" id="GO:0002092">
    <property type="term" value="P:positive regulation of receptor internalization"/>
    <property type="evidence" value="ECO:0007669"/>
    <property type="project" value="TreeGrafter"/>
</dbReference>
<dbReference type="GO" id="GO:0046872">
    <property type="term" value="F:metal ion binding"/>
    <property type="evidence" value="ECO:0007669"/>
    <property type="project" value="UniProtKB-KW"/>
</dbReference>
<dbReference type="Ensembl" id="ENSHHUT00000000602.1">
    <property type="protein sequence ID" value="ENSHHUP00000000590.1"/>
    <property type="gene ID" value="ENSHHUG00000000074.1"/>
</dbReference>
<comment type="function">
    <text evidence="20">Probable adapter protein that bind to and organize the subcellular localization of a variety of membrane proteins containing some PDZ recognition sequence. Involved in the clustering of various receptors, possibly by acting at the receptor internalization level. Plays a role in synaptic plasticity by regulating the trafficking and internalization of AMPA receptors. May be regulated upon PRKCA activation. May regulate ASIC1/ASIC3 channel. Regulates actin polymerization by inhibiting the actin-nucleating activity of the Arp2/3 complex; the function is competitive with nucleation promoting factors and is linked to neuronal morphology regulation and AMPA receptor (AMPAR) endocytosis. Via interaction with the Arp2/3 complex involved in regulation of synaptic plasicity of excitatory synapses and required for spine shrinkage during long-term depression (LTD). Involved in regulation of astrocyte morphology, antagonistic to Arp2/3 complex activator WASL/N-WASP function.</text>
</comment>
<keyword evidence="6" id="KW-0963">Cytoplasm</keyword>
<dbReference type="GO" id="GO:0097062">
    <property type="term" value="P:dendritic spine maintenance"/>
    <property type="evidence" value="ECO:0007669"/>
    <property type="project" value="TreeGrafter"/>
</dbReference>
<reference evidence="28" key="3">
    <citation type="submission" date="2025-09" db="UniProtKB">
        <authorList>
            <consortium name="Ensembl"/>
        </authorList>
    </citation>
    <scope>IDENTIFICATION</scope>
</reference>
<dbReference type="GO" id="GO:0014069">
    <property type="term" value="C:postsynaptic density"/>
    <property type="evidence" value="ECO:0007669"/>
    <property type="project" value="UniProtKB-SubCell"/>
</dbReference>
<dbReference type="GO" id="GO:0048471">
    <property type="term" value="C:perinuclear region of cytoplasm"/>
    <property type="evidence" value="ECO:0007669"/>
    <property type="project" value="UniProtKB-SubCell"/>
</dbReference>
<dbReference type="GO" id="GO:0043005">
    <property type="term" value="C:neuron projection"/>
    <property type="evidence" value="ECO:0007669"/>
    <property type="project" value="UniProtKB-KW"/>
</dbReference>
<evidence type="ECO:0000256" key="11">
    <source>
        <dbReference type="ARBA" id="ARBA00022837"/>
    </source>
</evidence>
<evidence type="ECO:0000256" key="17">
    <source>
        <dbReference type="ARBA" id="ARBA00023288"/>
    </source>
</evidence>
<evidence type="ECO:0000256" key="16">
    <source>
        <dbReference type="ARBA" id="ARBA00023212"/>
    </source>
</evidence>
<name>A0A4W5JQY0_9TELE</name>
<evidence type="ECO:0000313" key="28">
    <source>
        <dbReference type="Ensembl" id="ENSHHUP00000000590.1"/>
    </source>
</evidence>
<dbReference type="SMART" id="SM01015">
    <property type="entry name" value="Arfaptin"/>
    <property type="match status" value="1"/>
</dbReference>
<dbReference type="GO" id="GO:0043113">
    <property type="term" value="P:receptor clustering"/>
    <property type="evidence" value="ECO:0007669"/>
    <property type="project" value="TreeGrafter"/>
</dbReference>
<keyword evidence="8" id="KW-0771">Synaptosome</keyword>
<evidence type="ECO:0000256" key="24">
    <source>
        <dbReference type="SAM" id="Coils"/>
    </source>
</evidence>
<keyword evidence="13" id="KW-0472">Membrane</keyword>
<dbReference type="Pfam" id="PF06456">
    <property type="entry name" value="Arfaptin"/>
    <property type="match status" value="1"/>
</dbReference>
<evidence type="ECO:0000256" key="10">
    <source>
        <dbReference type="ARBA" id="ARBA00022833"/>
    </source>
</evidence>
<dbReference type="InterPro" id="IPR010504">
    <property type="entry name" value="AH_dom"/>
</dbReference>
<dbReference type="Gene3D" id="1.20.1270.60">
    <property type="entry name" value="Arfaptin homology (AH) domain/BAR domain"/>
    <property type="match status" value="1"/>
</dbReference>
<evidence type="ECO:0000256" key="21">
    <source>
        <dbReference type="ARBA" id="ARBA00034102"/>
    </source>
</evidence>
<keyword evidence="29" id="KW-1185">Reference proteome</keyword>
<feature type="compositionally biased region" description="Acidic residues" evidence="25">
    <location>
        <begin position="360"/>
        <end position="372"/>
    </location>
</feature>
<feature type="region of interest" description="Disordered" evidence="25">
    <location>
        <begin position="353"/>
        <end position="390"/>
    </location>
</feature>
<dbReference type="GO" id="GO:0003779">
    <property type="term" value="F:actin binding"/>
    <property type="evidence" value="ECO:0007669"/>
    <property type="project" value="UniProtKB-KW"/>
</dbReference>
<keyword evidence="10" id="KW-0862">Zinc</keyword>
<dbReference type="Pfam" id="PF00595">
    <property type="entry name" value="PDZ"/>
    <property type="match status" value="1"/>
</dbReference>
<keyword evidence="9" id="KW-0479">Metal-binding</keyword>
<dbReference type="GO" id="GO:0019904">
    <property type="term" value="F:protein domain specific binding"/>
    <property type="evidence" value="ECO:0007669"/>
    <property type="project" value="InterPro"/>
</dbReference>
<dbReference type="InterPro" id="IPR037959">
    <property type="entry name" value="PICK1_BAR"/>
</dbReference>
<keyword evidence="16" id="KW-0206">Cytoskeleton</keyword>
<dbReference type="SMART" id="SM00228">
    <property type="entry name" value="PDZ"/>
    <property type="match status" value="1"/>
</dbReference>
<dbReference type="FunFam" id="2.30.42.10:FF:000073">
    <property type="entry name" value="Interacting with PRKCA"/>
    <property type="match status" value="1"/>
</dbReference>
<dbReference type="GeneTree" id="ENSGT00530000063509"/>
<keyword evidence="7" id="KW-0597">Phosphoprotein</keyword>
<evidence type="ECO:0000256" key="9">
    <source>
        <dbReference type="ARBA" id="ARBA00022723"/>
    </source>
</evidence>
<dbReference type="PANTHER" id="PTHR12141">
    <property type="entry name" value="ARFAPTIN-RELATED"/>
    <property type="match status" value="1"/>
</dbReference>
<keyword evidence="14" id="KW-0564">Palmitate</keyword>
<evidence type="ECO:0000256" key="6">
    <source>
        <dbReference type="ARBA" id="ARBA00022490"/>
    </source>
</evidence>
<evidence type="ECO:0000256" key="1">
    <source>
        <dbReference type="ARBA" id="ARBA00004170"/>
    </source>
</evidence>
<dbReference type="SUPFAM" id="SSF50156">
    <property type="entry name" value="PDZ domain-like"/>
    <property type="match status" value="1"/>
</dbReference>
<dbReference type="PROSITE" id="PS50106">
    <property type="entry name" value="PDZ"/>
    <property type="match status" value="1"/>
</dbReference>
<dbReference type="GO" id="GO:0098842">
    <property type="term" value="C:postsynaptic early endosome"/>
    <property type="evidence" value="ECO:0007669"/>
    <property type="project" value="TreeGrafter"/>
</dbReference>
<evidence type="ECO:0000256" key="18">
    <source>
        <dbReference type="ARBA" id="ARBA00031097"/>
    </source>
</evidence>
<reference evidence="29" key="1">
    <citation type="submission" date="2018-06" db="EMBL/GenBank/DDBJ databases">
        <title>Genome assembly of Danube salmon.</title>
        <authorList>
            <person name="Macqueen D.J."/>
            <person name="Gundappa M.K."/>
        </authorList>
    </citation>
    <scope>NUCLEOTIDE SEQUENCE [LARGE SCALE GENOMIC DNA]</scope>
</reference>
<accession>A0A4W5JQY0</accession>
<evidence type="ECO:0000256" key="23">
    <source>
        <dbReference type="ARBA" id="ARBA00093501"/>
    </source>
</evidence>
<dbReference type="InterPro" id="IPR027267">
    <property type="entry name" value="AH/BAR_dom_sf"/>
</dbReference>
<evidence type="ECO:0000256" key="3">
    <source>
        <dbReference type="ARBA" id="ARBA00004556"/>
    </source>
</evidence>
<evidence type="ECO:0000256" key="7">
    <source>
        <dbReference type="ARBA" id="ARBA00022553"/>
    </source>
</evidence>
<evidence type="ECO:0000256" key="4">
    <source>
        <dbReference type="ARBA" id="ARBA00004635"/>
    </source>
</evidence>
<evidence type="ECO:0000256" key="20">
    <source>
        <dbReference type="ARBA" id="ARBA00033721"/>
    </source>
</evidence>
<dbReference type="GO" id="GO:0005856">
    <property type="term" value="C:cytoskeleton"/>
    <property type="evidence" value="ECO:0007669"/>
    <property type="project" value="UniProtKB-SubCell"/>
</dbReference>
<keyword evidence="11" id="KW-0106">Calcium</keyword>
<dbReference type="GO" id="GO:0005080">
    <property type="term" value="F:protein kinase C binding"/>
    <property type="evidence" value="ECO:0007669"/>
    <property type="project" value="TreeGrafter"/>
</dbReference>
<evidence type="ECO:0000259" key="26">
    <source>
        <dbReference type="PROSITE" id="PS50106"/>
    </source>
</evidence>
<dbReference type="GO" id="GO:0032588">
    <property type="term" value="C:trans-Golgi network membrane"/>
    <property type="evidence" value="ECO:0007669"/>
    <property type="project" value="TreeGrafter"/>
</dbReference>
<feature type="coiled-coil region" evidence="24">
    <location>
        <begin position="144"/>
        <end position="171"/>
    </location>
</feature>
<dbReference type="Gene3D" id="2.30.42.10">
    <property type="match status" value="1"/>
</dbReference>
<evidence type="ECO:0000256" key="12">
    <source>
        <dbReference type="ARBA" id="ARBA00023018"/>
    </source>
</evidence>
<evidence type="ECO:0000256" key="22">
    <source>
        <dbReference type="ARBA" id="ARBA00034105"/>
    </source>
</evidence>
<evidence type="ECO:0000313" key="29">
    <source>
        <dbReference type="Proteomes" id="UP000314982"/>
    </source>
</evidence>
<dbReference type="InterPro" id="IPR001478">
    <property type="entry name" value="PDZ"/>
</dbReference>
<keyword evidence="12" id="KW-0770">Synapse</keyword>
<dbReference type="CDD" id="cd06722">
    <property type="entry name" value="PDZ_PICK1-like"/>
    <property type="match status" value="1"/>
</dbReference>
<evidence type="ECO:0000256" key="8">
    <source>
        <dbReference type="ARBA" id="ARBA00022599"/>
    </source>
</evidence>
<dbReference type="PROSITE" id="PS50870">
    <property type="entry name" value="AH"/>
    <property type="match status" value="1"/>
</dbReference>
<protein>
    <recommendedName>
        <fullName evidence="5">PRKCA-binding protein</fullName>
    </recommendedName>
    <alternativeName>
        <fullName evidence="19">Protein interacting with C kinase 1</fullName>
    </alternativeName>
    <alternativeName>
        <fullName evidence="18">Protein kinase C-alpha-binding protein</fullName>
    </alternativeName>
</protein>
<dbReference type="SUPFAM" id="SSF103657">
    <property type="entry name" value="BAR/IMD domain-like"/>
    <property type="match status" value="1"/>
</dbReference>
<dbReference type="Proteomes" id="UP000314982">
    <property type="component" value="Unassembled WGS sequence"/>
</dbReference>
<evidence type="ECO:0000256" key="19">
    <source>
        <dbReference type="ARBA" id="ARBA00032804"/>
    </source>
</evidence>
<reference evidence="28" key="2">
    <citation type="submission" date="2025-08" db="UniProtKB">
        <authorList>
            <consortium name="Ensembl"/>
        </authorList>
    </citation>
    <scope>IDENTIFICATION</scope>
</reference>
<keyword evidence="24" id="KW-0175">Coiled coil</keyword>
<comment type="subunit">
    <text evidence="23">Monomer and homodimer. Interacts with CXADR. Interacts presynaptically with the glutamate receptors GRIA2, GRIA3, GRIK3, isoform 3 of GRIA4, isoform A of GRM4, GRM7 and GRM8; with NAPA and NAPB; and with BTG2. The interaction with NAPA and NAPB disrupts the interaction with GRIA2, conducting to the internalization of GRIA2. Interacts with PRKCA; with the amine transporters SLC6A2 and SLC6A3; with the channels ASIC1 and ASIC2; with the GTP-binding proteins ARF1 and ARF3; with the ephrin receptor tyrosine kinases EPHA7, EPHB1 and EPHB2; with ERBB2 and through its PDZ domain with the C-terminal tail of PRLHR. Interacts with UNC5A. Interacts (via AH domain) with NCS1/FREQ; in a calcium-dependent manner. Interacts with F-actin and associates with the ARP2/3 complex. Interacts (via PDZ domain) with ARF1 (activated); the interaction blocks Arp2/3 complex inhibition. Interacts with SORCS3.</text>
</comment>
<dbReference type="InterPro" id="IPR036034">
    <property type="entry name" value="PDZ_sf"/>
</dbReference>
<evidence type="ECO:0000256" key="25">
    <source>
        <dbReference type="SAM" id="MobiDB-lite"/>
    </source>
</evidence>
<dbReference type="CDD" id="cd07659">
    <property type="entry name" value="BAR_PICK1"/>
    <property type="match status" value="1"/>
</dbReference>
<keyword evidence="17" id="KW-0449">Lipoprotein</keyword>
<dbReference type="GO" id="GO:0005543">
    <property type="term" value="F:phospholipid binding"/>
    <property type="evidence" value="ECO:0007669"/>
    <property type="project" value="TreeGrafter"/>
</dbReference>
<evidence type="ECO:0000256" key="5">
    <source>
        <dbReference type="ARBA" id="ARBA00017975"/>
    </source>
</evidence>
<dbReference type="GO" id="GO:0006886">
    <property type="term" value="P:intracellular protein transport"/>
    <property type="evidence" value="ECO:0007669"/>
    <property type="project" value="TreeGrafter"/>
</dbReference>
<dbReference type="GO" id="GO:0008021">
    <property type="term" value="C:synaptic vesicle"/>
    <property type="evidence" value="ECO:0007669"/>
    <property type="project" value="TreeGrafter"/>
</dbReference>
<dbReference type="AlphaFoldDB" id="A0A4W5JQY0"/>
<dbReference type="GO" id="GO:0005886">
    <property type="term" value="C:plasma membrane"/>
    <property type="evidence" value="ECO:0007669"/>
    <property type="project" value="GOC"/>
</dbReference>
<keyword evidence="15" id="KW-0009">Actin-binding</keyword>
<dbReference type="PANTHER" id="PTHR12141:SF1">
    <property type="entry name" value="PRKCA-BINDING PROTEIN"/>
    <property type="match status" value="1"/>
</dbReference>
<sequence length="390" mass="43777">MYLKNLQLFFNRGIPTVPGTISLKKDAQNLIGISIGGGAQYCPCLYIVQVFDNTPAALEGTLAAGDEITGVNGKPVKGKTKVEVAKMIQAVQGEATIHYNKLQADPKQGKSLDIVLKKVKHRLVENMSSGTADALGLSRAILCNDGLVKRLEELEKTAELYKGLMEHTKRLLRAFFELSQTHRAFGDVFSVIGVREPQAAASEAFLAFAPMLHDLNTYLHKAIPDTKLTIRKYLDVKFEYLSYCLKVKEMDDEEYSCIAMGEPMYRVGTGNYEYRLVLRCRQEARTRFAKMRKDVLEKIELLDQKHVQDIVFQLQRFVSGMSRYYDECYAVLKEADVFPIEVDLSRTMINYGSQSRSFTEEEEEGGGSEEQDGGAGKQAENGAEKLIDDY</sequence>
<feature type="domain" description="PDZ" evidence="26">
    <location>
        <begin position="20"/>
        <end position="103"/>
    </location>
</feature>
<organism evidence="28 29">
    <name type="scientific">Hucho hucho</name>
    <name type="common">huchen</name>
    <dbReference type="NCBI Taxonomy" id="62062"/>
    <lineage>
        <taxon>Eukaryota</taxon>
        <taxon>Metazoa</taxon>
        <taxon>Chordata</taxon>
        <taxon>Craniata</taxon>
        <taxon>Vertebrata</taxon>
        <taxon>Euteleostomi</taxon>
        <taxon>Actinopterygii</taxon>
        <taxon>Neopterygii</taxon>
        <taxon>Teleostei</taxon>
        <taxon>Protacanthopterygii</taxon>
        <taxon>Salmoniformes</taxon>
        <taxon>Salmonidae</taxon>
        <taxon>Salmoninae</taxon>
        <taxon>Hucho</taxon>
    </lineage>
</organism>
<evidence type="ECO:0000256" key="14">
    <source>
        <dbReference type="ARBA" id="ARBA00023139"/>
    </source>
</evidence>
<evidence type="ECO:0000256" key="2">
    <source>
        <dbReference type="ARBA" id="ARBA00004245"/>
    </source>
</evidence>
<evidence type="ECO:0000256" key="15">
    <source>
        <dbReference type="ARBA" id="ARBA00023203"/>
    </source>
</evidence>
<dbReference type="InterPro" id="IPR030798">
    <property type="entry name" value="Arfaptin_fam"/>
</dbReference>
<evidence type="ECO:0000259" key="27">
    <source>
        <dbReference type="PROSITE" id="PS50870"/>
    </source>
</evidence>
<comment type="subcellular location">
    <subcellularLocation>
        <location evidence="2">Cytoplasm</location>
        <location evidence="2">Cytoskeleton</location>
    </subcellularLocation>
    <subcellularLocation>
        <location evidence="3">Cytoplasm</location>
        <location evidence="3">Perinuclear region</location>
    </subcellularLocation>
    <subcellularLocation>
        <location evidence="4">Membrane</location>
        <topology evidence="4">Lipid-anchor</topology>
    </subcellularLocation>
    <subcellularLocation>
        <location evidence="1">Membrane</location>
        <topology evidence="1">Peripheral membrane protein</topology>
    </subcellularLocation>
    <subcellularLocation>
        <location evidence="22">Postsynaptic density</location>
    </subcellularLocation>
    <subcellularLocation>
        <location evidence="21">Synapse</location>
        <location evidence="21">Synaptosome</location>
    </subcellularLocation>
</comment>